<organism evidence="2">
    <name type="scientific">Armillaria mellea ambi-like virus 1</name>
    <dbReference type="NCBI Taxonomy" id="2803968"/>
    <lineage>
        <taxon>Viruses</taxon>
        <taxon>Riboviria</taxon>
        <taxon>Orthornavirae</taxon>
        <taxon>Ambiviricota</taxon>
        <taxon>Suforviricetes</taxon>
        <taxon>Crytulvirales</taxon>
        <taxon>Unambiviridae</taxon>
        <taxon>Orthounambivirus</taxon>
        <taxon>Orthounambivirus unarmillariae</taxon>
    </lineage>
</organism>
<reference evidence="2" key="1">
    <citation type="journal article" date="2021" name="Sci. Rep.">
        <title>Armillaria root rot fungi host single-stranded RNA viruses.</title>
        <authorList>
            <person name="Linnakoski R."/>
            <person name="Sutela S."/>
            <person name="Coetzee M.P.A."/>
            <person name="Duong T.A."/>
            <person name="Pavlov I.N."/>
            <person name="Litovka Y.A."/>
            <person name="Hantula J."/>
            <person name="Wingfield B.D."/>
            <person name="Vainio E.J."/>
        </authorList>
    </citation>
    <scope>NUCLEOTIDE SEQUENCE</scope>
    <source>
        <strain evidence="2">ELDO17</strain>
    </source>
</reference>
<keyword evidence="1" id="KW-0812">Transmembrane</keyword>
<accession>A0A8D9UGM3</accession>
<evidence type="ECO:0000313" key="2">
    <source>
        <dbReference type="EMBL" id="DAD54837.1"/>
    </source>
</evidence>
<keyword evidence="1" id="KW-0472">Membrane</keyword>
<dbReference type="EMBL" id="BK014420">
    <property type="protein sequence ID" value="DAD54837.1"/>
    <property type="molecule type" value="Genomic_RNA"/>
</dbReference>
<evidence type="ECO:0000256" key="1">
    <source>
        <dbReference type="SAM" id="Phobius"/>
    </source>
</evidence>
<name>A0A8D9UGM3_9VIRU</name>
<feature type="transmembrane region" description="Helical" evidence="1">
    <location>
        <begin position="12"/>
        <end position="31"/>
    </location>
</feature>
<protein>
    <submittedName>
        <fullName evidence="2">Uncharacterized protein</fullName>
    </submittedName>
</protein>
<keyword evidence="1" id="KW-1133">Transmembrane helix</keyword>
<sequence>MSSSLHSHVAALYSVSPVVASIAASIVYLPITIRKVLLTATRIQPPHLHSSSKFAKRFADELDYMVPIHSTMKSGVVKLLALRAFIEILLPYIQDPVGAGFISTLLRYLPYDDYTSVEETRDNAISKELSAAVSVYHPATFQYLCLFSAEPRHRSLPFAENVNQAPTIASSIRQSLTHALFLISRTEIFVPKLSSKTIKEFHTSHAPFEFYLRSPRPIRTLEDVEEIYCRTGMRLAGATEVRAAWKPNNLAPRIYYARGPDVHFASSIIQAIFNLFVDSLWSTHRKDRFNIYGMDILPDEFILFIYDYASFTSKLREIRHFTGELADWCTGIEVQVLDGYMGPIYMDVGKILREYNEVCNIDPDFDASELLSVHEAVLSHNTGMLGVPGNISSCTLLHGIHLAMVLGRIQRGKVVGDDAIGEFDPTLVSKEELLDALRNIGEISEAKMEFWEFEDELDDGAVWNYVKRPLARFEGRPLLGQLVTWPGFNVLLDIINPFHVPLRYDAGGCFRTACKQLLRFRRDLLSMTWDKELLLPLVRNILIQFSRNYGLFEMKYSLGYIGDMTVKGIDVRNVIVPPLGAAFFTWTDREFFDFHGDVLVKVPHWDQGYFYTEFSIGGEFIARTNPVLSYLRKLSFLEAERSDVEARVSDLDSETLELLVTGSLRYKYKYTVVDDLPEWAIIYMKGLFHIDDDSE</sequence>
<proteinExistence type="predicted"/>